<name>A0AAX4JTY4_9TREE</name>
<sequence length="76" mass="8220">MVFAALVGIIIPVALGATPVHPANRGTRWALFYLTSLAGTAAGVTWTFVNETSRHDPEKRAYVSAMMNAFSYIFTA</sequence>
<dbReference type="RefSeq" id="XP_066075664.1">
    <property type="nucleotide sequence ID" value="XM_066219567.1"/>
</dbReference>
<evidence type="ECO:0000313" key="3">
    <source>
        <dbReference type="EMBL" id="WWC88901.1"/>
    </source>
</evidence>
<keyword evidence="4" id="KW-1185">Reference proteome</keyword>
<dbReference type="Proteomes" id="UP001355207">
    <property type="component" value="Chromosome 4"/>
</dbReference>
<keyword evidence="1" id="KW-0812">Transmembrane</keyword>
<feature type="transmembrane region" description="Helical" evidence="1">
    <location>
        <begin position="32"/>
        <end position="49"/>
    </location>
</feature>
<keyword evidence="1" id="KW-1133">Transmembrane helix</keyword>
<dbReference type="EMBL" id="CP144101">
    <property type="protein sequence ID" value="WWC88901.1"/>
    <property type="molecule type" value="Genomic_DNA"/>
</dbReference>
<feature type="chain" id="PRO_5043511747" description="Major facilitator superfamily (MFS) profile domain-containing protein" evidence="2">
    <location>
        <begin position="17"/>
        <end position="76"/>
    </location>
</feature>
<reference evidence="3 4" key="1">
    <citation type="submission" date="2024-01" db="EMBL/GenBank/DDBJ databases">
        <title>Comparative genomics of Cryptococcus and Kwoniella reveals pathogenesis evolution and contrasting modes of karyotype evolution via chromosome fusion or intercentromeric recombination.</title>
        <authorList>
            <person name="Coelho M.A."/>
            <person name="David-Palma M."/>
            <person name="Shea T."/>
            <person name="Bowers K."/>
            <person name="McGinley-Smith S."/>
            <person name="Mohammad A.W."/>
            <person name="Gnirke A."/>
            <person name="Yurkov A.M."/>
            <person name="Nowrousian M."/>
            <person name="Sun S."/>
            <person name="Cuomo C.A."/>
            <person name="Heitman J."/>
        </authorList>
    </citation>
    <scope>NUCLEOTIDE SEQUENCE [LARGE SCALE GENOMIC DNA]</scope>
    <source>
        <strain evidence="3 4">CBS 6074</strain>
    </source>
</reference>
<gene>
    <name evidence="3" type="ORF">L201_003816</name>
</gene>
<accession>A0AAX4JTY4</accession>
<dbReference type="AlphaFoldDB" id="A0AAX4JTY4"/>
<evidence type="ECO:0000256" key="2">
    <source>
        <dbReference type="SAM" id="SignalP"/>
    </source>
</evidence>
<keyword evidence="2" id="KW-0732">Signal</keyword>
<keyword evidence="1" id="KW-0472">Membrane</keyword>
<evidence type="ECO:0000256" key="1">
    <source>
        <dbReference type="SAM" id="Phobius"/>
    </source>
</evidence>
<protein>
    <recommendedName>
        <fullName evidence="5">Major facilitator superfamily (MFS) profile domain-containing protein</fullName>
    </recommendedName>
</protein>
<evidence type="ECO:0008006" key="5">
    <source>
        <dbReference type="Google" id="ProtNLM"/>
    </source>
</evidence>
<organism evidence="3 4">
    <name type="scientific">Kwoniella dendrophila CBS 6074</name>
    <dbReference type="NCBI Taxonomy" id="1295534"/>
    <lineage>
        <taxon>Eukaryota</taxon>
        <taxon>Fungi</taxon>
        <taxon>Dikarya</taxon>
        <taxon>Basidiomycota</taxon>
        <taxon>Agaricomycotina</taxon>
        <taxon>Tremellomycetes</taxon>
        <taxon>Tremellales</taxon>
        <taxon>Cryptococcaceae</taxon>
        <taxon>Kwoniella</taxon>
    </lineage>
</organism>
<proteinExistence type="predicted"/>
<dbReference type="GeneID" id="91094486"/>
<evidence type="ECO:0000313" key="4">
    <source>
        <dbReference type="Proteomes" id="UP001355207"/>
    </source>
</evidence>
<feature type="signal peptide" evidence="2">
    <location>
        <begin position="1"/>
        <end position="16"/>
    </location>
</feature>